<gene>
    <name evidence="2" type="ORF">IB75_04215</name>
</gene>
<proteinExistence type="predicted"/>
<sequence length="63" mass="7165">MGEMSAWEMVLVGVIAILVILWFRPGIRTALQYGKEAEERDWRGFLLPLAFVVLFVIMLLAIA</sequence>
<keyword evidence="1" id="KW-0812">Transmembrane</keyword>
<accession>A0A0E2Z9E3</accession>
<feature type="transmembrane region" description="Helical" evidence="1">
    <location>
        <begin position="44"/>
        <end position="62"/>
    </location>
</feature>
<dbReference type="AlphaFoldDB" id="A0A0E2Z9E3"/>
<organism evidence="2 3">
    <name type="scientific">Nitrosococcus oceani C-27</name>
    <dbReference type="NCBI Taxonomy" id="314279"/>
    <lineage>
        <taxon>Bacteria</taxon>
        <taxon>Pseudomonadati</taxon>
        <taxon>Pseudomonadota</taxon>
        <taxon>Gammaproteobacteria</taxon>
        <taxon>Chromatiales</taxon>
        <taxon>Chromatiaceae</taxon>
        <taxon>Nitrosococcus</taxon>
    </lineage>
</organism>
<reference evidence="2 3" key="1">
    <citation type="submission" date="2014-07" db="EMBL/GenBank/DDBJ databases">
        <title>Comparative analysis of Nitrosococcus oceani genome inventories of strains from Pacific and Atlantic gyres.</title>
        <authorList>
            <person name="Lim C.K."/>
            <person name="Wang L."/>
            <person name="Sayavedra-Soto L.A."/>
            <person name="Klotz M.G."/>
        </authorList>
    </citation>
    <scope>NUCLEOTIDE SEQUENCE [LARGE SCALE GENOMIC DNA]</scope>
    <source>
        <strain evidence="2 3">C-27</strain>
    </source>
</reference>
<protein>
    <submittedName>
        <fullName evidence="2">Uncharacterized protein</fullName>
    </submittedName>
</protein>
<dbReference type="Proteomes" id="UP000028839">
    <property type="component" value="Unassembled WGS sequence"/>
</dbReference>
<keyword evidence="1" id="KW-0472">Membrane</keyword>
<evidence type="ECO:0000256" key="1">
    <source>
        <dbReference type="SAM" id="Phobius"/>
    </source>
</evidence>
<comment type="caution">
    <text evidence="2">The sequence shown here is derived from an EMBL/GenBank/DDBJ whole genome shotgun (WGS) entry which is preliminary data.</text>
</comment>
<keyword evidence="1" id="KW-1133">Transmembrane helix</keyword>
<dbReference type="HOGENOM" id="CLU_2914809_0_0_6"/>
<name>A0A0E2Z9E3_9GAMM</name>
<evidence type="ECO:0000313" key="2">
    <source>
        <dbReference type="EMBL" id="KFI20325.1"/>
    </source>
</evidence>
<dbReference type="EMBL" id="JPGN01000023">
    <property type="protein sequence ID" value="KFI20325.1"/>
    <property type="molecule type" value="Genomic_DNA"/>
</dbReference>
<evidence type="ECO:0000313" key="3">
    <source>
        <dbReference type="Proteomes" id="UP000028839"/>
    </source>
</evidence>
<feature type="transmembrane region" description="Helical" evidence="1">
    <location>
        <begin position="6"/>
        <end position="23"/>
    </location>
</feature>